<feature type="compositionally biased region" description="Basic and acidic residues" evidence="9">
    <location>
        <begin position="453"/>
        <end position="464"/>
    </location>
</feature>
<feature type="zinc finger region" description="C3H1-type" evidence="8">
    <location>
        <begin position="379"/>
        <end position="403"/>
    </location>
</feature>
<evidence type="ECO:0000256" key="3">
    <source>
        <dbReference type="ARBA" id="ARBA00022723"/>
    </source>
</evidence>
<dbReference type="Proteomes" id="UP000243723">
    <property type="component" value="Unassembled WGS sequence"/>
</dbReference>
<dbReference type="GO" id="GO:0008270">
    <property type="term" value="F:zinc ion binding"/>
    <property type="evidence" value="ECO:0007669"/>
    <property type="project" value="UniProtKB-KW"/>
</dbReference>
<comment type="subcellular location">
    <subcellularLocation>
        <location evidence="1">Nucleus</location>
    </subcellularLocation>
</comment>
<name>A0A2P7ZDN9_9PEZI</name>
<evidence type="ECO:0000313" key="12">
    <source>
        <dbReference type="Proteomes" id="UP000243723"/>
    </source>
</evidence>
<dbReference type="Pfam" id="PF22683">
    <property type="entry name" value="Nab2-like_zf-CCCH"/>
    <property type="match status" value="1"/>
</dbReference>
<comment type="similarity">
    <text evidence="2">Belongs to the ZC3H14 family.</text>
</comment>
<dbReference type="EMBL" id="NHZQ01000236">
    <property type="protein sequence ID" value="PSK46335.1"/>
    <property type="molecule type" value="Genomic_DNA"/>
</dbReference>
<feature type="region of interest" description="Disordered" evidence="9">
    <location>
        <begin position="95"/>
        <end position="162"/>
    </location>
</feature>
<dbReference type="PANTHER" id="PTHR14738:SF29">
    <property type="entry name" value="ZINC FINGER CCCH DOMAIN-CONTAINING PROTEIN 14"/>
    <property type="match status" value="1"/>
</dbReference>
<dbReference type="InterPro" id="IPR055046">
    <property type="entry name" value="Nab2-like_Znf-CCCH"/>
</dbReference>
<keyword evidence="6 8" id="KW-0862">Zinc</keyword>
<keyword evidence="3 8" id="KW-0479">Metal-binding</keyword>
<feature type="domain" description="C3H1-type" evidence="10">
    <location>
        <begin position="379"/>
        <end position="403"/>
    </location>
</feature>
<dbReference type="GO" id="GO:0008143">
    <property type="term" value="F:poly(A) binding"/>
    <property type="evidence" value="ECO:0007669"/>
    <property type="project" value="InterPro"/>
</dbReference>
<evidence type="ECO:0000256" key="4">
    <source>
        <dbReference type="ARBA" id="ARBA00022737"/>
    </source>
</evidence>
<evidence type="ECO:0000313" key="11">
    <source>
        <dbReference type="EMBL" id="PSK46335.1"/>
    </source>
</evidence>
<dbReference type="Gene3D" id="4.10.1000.30">
    <property type="match status" value="1"/>
</dbReference>
<dbReference type="GO" id="GO:0005737">
    <property type="term" value="C:cytoplasm"/>
    <property type="evidence" value="ECO:0007669"/>
    <property type="project" value="TreeGrafter"/>
</dbReference>
<feature type="compositionally biased region" description="Polar residues" evidence="9">
    <location>
        <begin position="99"/>
        <end position="112"/>
    </location>
</feature>
<dbReference type="InterPro" id="IPR000571">
    <property type="entry name" value="Znf_CCCH"/>
</dbReference>
<comment type="caution">
    <text evidence="11">The sequence shown here is derived from an EMBL/GenBank/DDBJ whole genome shotgun (WGS) entry which is preliminary data.</text>
</comment>
<dbReference type="Gene3D" id="1.10.340.40">
    <property type="entry name" value="Nuclear abundant poly(A) RNA-bind protein 2, N-terminal domain"/>
    <property type="match status" value="1"/>
</dbReference>
<evidence type="ECO:0000259" key="10">
    <source>
        <dbReference type="PROSITE" id="PS50103"/>
    </source>
</evidence>
<dbReference type="GO" id="GO:0043488">
    <property type="term" value="P:regulation of mRNA stability"/>
    <property type="evidence" value="ECO:0007669"/>
    <property type="project" value="InterPro"/>
</dbReference>
<dbReference type="InterPro" id="IPR040366">
    <property type="entry name" value="Nab2/ZC3H14"/>
</dbReference>
<dbReference type="PANTHER" id="PTHR14738">
    <property type="entry name" value="ZINC FINGER CCCH DOMAIN-CONTAINING PROTEIN 14"/>
    <property type="match status" value="1"/>
</dbReference>
<evidence type="ECO:0000256" key="9">
    <source>
        <dbReference type="SAM" id="MobiDB-lite"/>
    </source>
</evidence>
<evidence type="ECO:0000256" key="5">
    <source>
        <dbReference type="ARBA" id="ARBA00022771"/>
    </source>
</evidence>
<keyword evidence="4" id="KW-0677">Repeat</keyword>
<evidence type="ECO:0000256" key="6">
    <source>
        <dbReference type="ARBA" id="ARBA00022833"/>
    </source>
</evidence>
<dbReference type="GO" id="GO:0005634">
    <property type="term" value="C:nucleus"/>
    <property type="evidence" value="ECO:0007669"/>
    <property type="project" value="UniProtKB-SubCell"/>
</dbReference>
<reference evidence="11 12" key="1">
    <citation type="submission" date="2017-05" db="EMBL/GenBank/DDBJ databases">
        <title>Draft genome sequence of Elsinoe australis.</title>
        <authorList>
            <person name="Cheng Q."/>
        </authorList>
    </citation>
    <scope>NUCLEOTIDE SEQUENCE [LARGE SCALE GENOMIC DNA]</scope>
    <source>
        <strain evidence="11 12">NL1</strain>
    </source>
</reference>
<keyword evidence="5 8" id="KW-0863">Zinc-finger</keyword>
<dbReference type="AlphaFoldDB" id="A0A2P7ZDN9"/>
<evidence type="ECO:0000256" key="1">
    <source>
        <dbReference type="ARBA" id="ARBA00004123"/>
    </source>
</evidence>
<dbReference type="OrthoDB" id="438553at2759"/>
<evidence type="ECO:0000256" key="2">
    <source>
        <dbReference type="ARBA" id="ARBA00008423"/>
    </source>
</evidence>
<keyword evidence="7" id="KW-0539">Nucleus</keyword>
<feature type="region of interest" description="Disordered" evidence="9">
    <location>
        <begin position="445"/>
        <end position="512"/>
    </location>
</feature>
<dbReference type="InterPro" id="IPR043094">
    <property type="entry name" value="Nab2/ZC3H14_N_sf"/>
</dbReference>
<protein>
    <submittedName>
        <fullName evidence="11">U3 small nucleolar RNA-associated protein 20</fullName>
    </submittedName>
</protein>
<feature type="compositionally biased region" description="Basic and acidic residues" evidence="9">
    <location>
        <begin position="478"/>
        <end position="487"/>
    </location>
</feature>
<accession>A0A2P7ZDN9</accession>
<feature type="region of interest" description="Disordered" evidence="9">
    <location>
        <begin position="181"/>
        <end position="216"/>
    </location>
</feature>
<sequence>MATLDVQPGTPLAEALQNAIQPKLAENGWSSGAGDDSALSEYIILMLSNGKDQAQIATELATDLLGLEPNDAGAAEFVRWLFEQAATLNAQLNGAPVQPAQSGGQAESSNGHSEVVMDSTGQDATMSGAMDTAGAGAVPTGPKSMRSGNGAGSQRGRDRRMAGQMRNALDRSGDAGIHKIKGAASRINSHDRNPPAGPRGMASKMQNMMGRGGRGGQPMNAQMMQNMASNVNPQQQMELFKMLEEQSRMMAQLLGPGGQQAAVNPKFFNNGRGRGKSLFERVDRGGRQNGHRQQHRQEQPLEGDDMAMGDDGSKKPAAEVPCKFQLQCTSPTCPYAHQSPAAAPGISIDTSDICSYGAACTNKKCVGSHPSPAQKRQYLTSTVDCKFFPNCTNPSCPFRHPTTPPCRNGADCPQKDSGCRFSHSTIQCRYNPCLNPHCVFKHEEGQKQSNQWKGEHVSDRKFDSADGAQEELILPGRMEQDGEERQQPQDQAQGQEGMVVESAMGQGEDVVA</sequence>
<dbReference type="STRING" id="40998.A0A2P7ZDN9"/>
<gene>
    <name evidence="11" type="ORF">B9Z65_5303</name>
</gene>
<dbReference type="FunFam" id="1.10.340.40:FF:000001">
    <property type="entry name" value="Nuclear polyadenylated RNA-binding protein nab2"/>
    <property type="match status" value="1"/>
</dbReference>
<feature type="region of interest" description="Disordered" evidence="9">
    <location>
        <begin position="284"/>
        <end position="317"/>
    </location>
</feature>
<feature type="compositionally biased region" description="Low complexity" evidence="9">
    <location>
        <begin position="488"/>
        <end position="497"/>
    </location>
</feature>
<keyword evidence="12" id="KW-1185">Reference proteome</keyword>
<dbReference type="PROSITE" id="PS50103">
    <property type="entry name" value="ZF_C3H1"/>
    <property type="match status" value="1"/>
</dbReference>
<evidence type="ECO:0000256" key="7">
    <source>
        <dbReference type="ARBA" id="ARBA00023242"/>
    </source>
</evidence>
<dbReference type="Pfam" id="PF14608">
    <property type="entry name" value="zf-CCCH_2"/>
    <property type="match status" value="4"/>
</dbReference>
<proteinExistence type="inferred from homology"/>
<evidence type="ECO:0000256" key="8">
    <source>
        <dbReference type="PROSITE-ProRule" id="PRU00723"/>
    </source>
</evidence>
<dbReference type="Gene3D" id="4.10.1000.40">
    <property type="match status" value="1"/>
</dbReference>
<organism evidence="11 12">
    <name type="scientific">Elsinoe australis</name>
    <dbReference type="NCBI Taxonomy" id="40998"/>
    <lineage>
        <taxon>Eukaryota</taxon>
        <taxon>Fungi</taxon>
        <taxon>Dikarya</taxon>
        <taxon>Ascomycota</taxon>
        <taxon>Pezizomycotina</taxon>
        <taxon>Dothideomycetes</taxon>
        <taxon>Dothideomycetidae</taxon>
        <taxon>Myriangiales</taxon>
        <taxon>Elsinoaceae</taxon>
        <taxon>Elsinoe</taxon>
    </lineage>
</organism>